<dbReference type="FunFam" id="3.40.50.1100:FF:000029">
    <property type="entry name" value="Cysteine synthase"/>
    <property type="match status" value="1"/>
</dbReference>
<dbReference type="EMBL" id="FOYW01000002">
    <property type="protein sequence ID" value="SFR75148.1"/>
    <property type="molecule type" value="Genomic_DNA"/>
</dbReference>
<dbReference type="CDD" id="cd01561">
    <property type="entry name" value="CBS_like"/>
    <property type="match status" value="1"/>
</dbReference>
<dbReference type="Proteomes" id="UP000198644">
    <property type="component" value="Unassembled WGS sequence"/>
</dbReference>
<keyword evidence="4 11" id="KW-0028">Amino-acid biosynthesis</keyword>
<dbReference type="InterPro" id="IPR036052">
    <property type="entry name" value="TrpB-like_PALP_sf"/>
</dbReference>
<dbReference type="GO" id="GO:0004124">
    <property type="term" value="F:cysteine synthase activity"/>
    <property type="evidence" value="ECO:0007669"/>
    <property type="project" value="UniProtKB-UniRule"/>
</dbReference>
<evidence type="ECO:0000256" key="8">
    <source>
        <dbReference type="ARBA" id="ARBA00047931"/>
    </source>
</evidence>
<protein>
    <recommendedName>
        <fullName evidence="11">Cysteine synthase</fullName>
        <ecNumber evidence="11">2.5.1.47</ecNumber>
    </recommendedName>
</protein>
<dbReference type="PROSITE" id="PS00901">
    <property type="entry name" value="CYS_SYNTHASE"/>
    <property type="match status" value="1"/>
</dbReference>
<gene>
    <name evidence="13" type="ORF">SAMN05216203_2766</name>
</gene>
<organism evidence="13 14">
    <name type="scientific">Marinobacter daqiaonensis</name>
    <dbReference type="NCBI Taxonomy" id="650891"/>
    <lineage>
        <taxon>Bacteria</taxon>
        <taxon>Pseudomonadati</taxon>
        <taxon>Pseudomonadota</taxon>
        <taxon>Gammaproteobacteria</taxon>
        <taxon>Pseudomonadales</taxon>
        <taxon>Marinobacteraceae</taxon>
        <taxon>Marinobacter</taxon>
    </lineage>
</organism>
<keyword evidence="14" id="KW-1185">Reference proteome</keyword>
<keyword evidence="5 11" id="KW-0808">Transferase</keyword>
<evidence type="ECO:0000256" key="1">
    <source>
        <dbReference type="ARBA" id="ARBA00001933"/>
    </source>
</evidence>
<feature type="binding site" evidence="9">
    <location>
        <position position="73"/>
    </location>
    <ligand>
        <name>pyridoxal 5'-phosphate</name>
        <dbReference type="ChEBI" id="CHEBI:597326"/>
    </ligand>
</feature>
<evidence type="ECO:0000256" key="6">
    <source>
        <dbReference type="ARBA" id="ARBA00022898"/>
    </source>
</evidence>
<dbReference type="InterPro" id="IPR005858">
    <property type="entry name" value="CysM"/>
</dbReference>
<evidence type="ECO:0000256" key="11">
    <source>
        <dbReference type="RuleBase" id="RU003985"/>
    </source>
</evidence>
<dbReference type="NCBIfam" id="TIGR01138">
    <property type="entry name" value="cysM"/>
    <property type="match status" value="1"/>
</dbReference>
<dbReference type="OrthoDB" id="9805733at2"/>
<feature type="binding site" evidence="9">
    <location>
        <begin position="176"/>
        <end position="180"/>
    </location>
    <ligand>
        <name>pyridoxal 5'-phosphate</name>
        <dbReference type="ChEBI" id="CHEBI:597326"/>
    </ligand>
</feature>
<dbReference type="Pfam" id="PF00291">
    <property type="entry name" value="PALP"/>
    <property type="match status" value="1"/>
</dbReference>
<evidence type="ECO:0000256" key="7">
    <source>
        <dbReference type="ARBA" id="ARBA00023192"/>
    </source>
</evidence>
<dbReference type="FunFam" id="3.40.50.1100:FF:000003">
    <property type="entry name" value="Cystathionine beta-synthase"/>
    <property type="match status" value="1"/>
</dbReference>
<dbReference type="NCBIfam" id="TIGR01136">
    <property type="entry name" value="cysKM"/>
    <property type="match status" value="1"/>
</dbReference>
<keyword evidence="6 9" id="KW-0663">Pyridoxal phosphate</keyword>
<evidence type="ECO:0000256" key="5">
    <source>
        <dbReference type="ARBA" id="ARBA00022679"/>
    </source>
</evidence>
<feature type="binding site" evidence="9">
    <location>
        <position position="257"/>
    </location>
    <ligand>
        <name>pyridoxal 5'-phosphate</name>
        <dbReference type="ChEBI" id="CHEBI:597326"/>
    </ligand>
</feature>
<sequence>MQFPTIEDHVGHTPLVRLQRMPGKTSNVILAKLEGNNPAGSVKDRPAVSMIQEAEKRGEIRPGDTLIEATSGNTGIALAMAAAIKGYRMKLIMPANMSEERRASMRAYGAEIITVSKEEGMEGARDMATRLQAEGAGVVLDQFANPDNPLAHYRTTGPEIWEQTQGRVTHFVSSMGTTGTIMGVSRYLKERNPDIRIIGLQPKEGSSIPGIRRWPQEYLPKIYDATRVDQVLDVSQEDAENTMRALAREEGIFCGVSSGGSIAAALSLSDQVENAVIVAIICDRGDRYLSTGVFPGA</sequence>
<reference evidence="13 14" key="1">
    <citation type="submission" date="2016-10" db="EMBL/GenBank/DDBJ databases">
        <authorList>
            <person name="de Groot N.N."/>
        </authorList>
    </citation>
    <scope>NUCLEOTIDE SEQUENCE [LARGE SCALE GENOMIC DNA]</scope>
    <source>
        <strain evidence="13 14">CGMCC 1.9167</strain>
    </source>
</reference>
<dbReference type="STRING" id="650891.SAMN05216203_2766"/>
<proteinExistence type="inferred from homology"/>
<comment type="similarity">
    <text evidence="3 11">Belongs to the cysteine synthase/cystathionine beta-synthase family.</text>
</comment>
<comment type="cofactor">
    <cofactor evidence="1 9 11">
        <name>pyridoxal 5'-phosphate</name>
        <dbReference type="ChEBI" id="CHEBI:597326"/>
    </cofactor>
</comment>
<dbReference type="RefSeq" id="WP_092014233.1">
    <property type="nucleotide sequence ID" value="NZ_FOYW01000002.1"/>
</dbReference>
<feature type="modified residue" description="N6-(pyridoxal phosphate)lysine" evidence="10">
    <location>
        <position position="43"/>
    </location>
</feature>
<keyword evidence="7 11" id="KW-0198">Cysteine biosynthesis</keyword>
<dbReference type="NCBIfam" id="NF008735">
    <property type="entry name" value="PRK11761.1"/>
    <property type="match status" value="1"/>
</dbReference>
<evidence type="ECO:0000313" key="13">
    <source>
        <dbReference type="EMBL" id="SFR75148.1"/>
    </source>
</evidence>
<dbReference type="InterPro" id="IPR001926">
    <property type="entry name" value="TrpB-like_PALP"/>
</dbReference>
<evidence type="ECO:0000259" key="12">
    <source>
        <dbReference type="Pfam" id="PF00291"/>
    </source>
</evidence>
<evidence type="ECO:0000256" key="2">
    <source>
        <dbReference type="ARBA" id="ARBA00004962"/>
    </source>
</evidence>
<evidence type="ECO:0000256" key="3">
    <source>
        <dbReference type="ARBA" id="ARBA00007103"/>
    </source>
</evidence>
<name>A0A1I6J856_9GAMM</name>
<dbReference type="SUPFAM" id="SSF53686">
    <property type="entry name" value="Tryptophan synthase beta subunit-like PLP-dependent enzymes"/>
    <property type="match status" value="1"/>
</dbReference>
<dbReference type="InterPro" id="IPR001216">
    <property type="entry name" value="P-phosphate_BS"/>
</dbReference>
<dbReference type="InterPro" id="IPR005856">
    <property type="entry name" value="Cys_synth"/>
</dbReference>
<dbReference type="GO" id="GO:0006535">
    <property type="term" value="P:cysteine biosynthetic process from serine"/>
    <property type="evidence" value="ECO:0007669"/>
    <property type="project" value="UniProtKB-UniRule"/>
</dbReference>
<dbReference type="PANTHER" id="PTHR10314">
    <property type="entry name" value="CYSTATHIONINE BETA-SYNTHASE"/>
    <property type="match status" value="1"/>
</dbReference>
<evidence type="ECO:0000313" key="14">
    <source>
        <dbReference type="Proteomes" id="UP000198644"/>
    </source>
</evidence>
<feature type="domain" description="Tryptophan synthase beta chain-like PALP" evidence="12">
    <location>
        <begin position="6"/>
        <end position="283"/>
    </location>
</feature>
<dbReference type="InterPro" id="IPR050214">
    <property type="entry name" value="Cys_Synth/Cystath_Beta-Synth"/>
</dbReference>
<dbReference type="EC" id="2.5.1.47" evidence="11"/>
<comment type="pathway">
    <text evidence="2">Amino-acid biosynthesis; L-cysteine biosynthesis; L-cysteine from L-serine: step 2/2.</text>
</comment>
<dbReference type="AlphaFoldDB" id="A0A1I6J856"/>
<evidence type="ECO:0000256" key="10">
    <source>
        <dbReference type="PIRSR" id="PIRSR605856-51"/>
    </source>
</evidence>
<dbReference type="Gene3D" id="3.40.50.1100">
    <property type="match status" value="2"/>
</dbReference>
<accession>A0A1I6J856</accession>
<comment type="catalytic activity">
    <reaction evidence="8 11">
        <text>O-acetyl-L-serine + hydrogen sulfide = L-cysteine + acetate</text>
        <dbReference type="Rhea" id="RHEA:14829"/>
        <dbReference type="ChEBI" id="CHEBI:29919"/>
        <dbReference type="ChEBI" id="CHEBI:30089"/>
        <dbReference type="ChEBI" id="CHEBI:35235"/>
        <dbReference type="ChEBI" id="CHEBI:58340"/>
        <dbReference type="EC" id="2.5.1.47"/>
    </reaction>
</comment>
<evidence type="ECO:0000256" key="9">
    <source>
        <dbReference type="PIRSR" id="PIRSR605856-50"/>
    </source>
</evidence>
<evidence type="ECO:0000256" key="4">
    <source>
        <dbReference type="ARBA" id="ARBA00022605"/>
    </source>
</evidence>
<dbReference type="UniPathway" id="UPA00136">
    <property type="reaction ID" value="UER00200"/>
</dbReference>